<evidence type="ECO:0000259" key="7">
    <source>
        <dbReference type="Pfam" id="PF01979"/>
    </source>
</evidence>
<dbReference type="Gene3D" id="3.20.20.140">
    <property type="entry name" value="Metal-dependent hydrolases"/>
    <property type="match status" value="1"/>
</dbReference>
<dbReference type="SUPFAM" id="SSF51338">
    <property type="entry name" value="Composite domain of metallo-dependent hydrolases"/>
    <property type="match status" value="1"/>
</dbReference>
<organism evidence="9 10">
    <name type="scientific">Lagenidium giganteum</name>
    <dbReference type="NCBI Taxonomy" id="4803"/>
    <lineage>
        <taxon>Eukaryota</taxon>
        <taxon>Sar</taxon>
        <taxon>Stramenopiles</taxon>
        <taxon>Oomycota</taxon>
        <taxon>Peronosporomycetes</taxon>
        <taxon>Pythiales</taxon>
        <taxon>Pythiaceae</taxon>
    </lineage>
</organism>
<evidence type="ECO:0008006" key="11">
    <source>
        <dbReference type="Google" id="ProtNLM"/>
    </source>
</evidence>
<keyword evidence="3" id="KW-0479">Metal-binding</keyword>
<dbReference type="Gene3D" id="3.40.630.10">
    <property type="entry name" value="Zn peptidases"/>
    <property type="match status" value="1"/>
</dbReference>
<reference evidence="9" key="1">
    <citation type="submission" date="2022-11" db="EMBL/GenBank/DDBJ databases">
        <authorList>
            <person name="Morgan W.R."/>
            <person name="Tartar A."/>
        </authorList>
    </citation>
    <scope>NUCLEOTIDE SEQUENCE</scope>
    <source>
        <strain evidence="9">ARSEF 373</strain>
    </source>
</reference>
<dbReference type="InterPro" id="IPR001261">
    <property type="entry name" value="ArgE/DapE_CS"/>
</dbReference>
<dbReference type="Gene3D" id="3.30.70.360">
    <property type="match status" value="1"/>
</dbReference>
<feature type="domain" description="Peptidase M20 dimerisation" evidence="8">
    <location>
        <begin position="673"/>
        <end position="768"/>
    </location>
</feature>
<evidence type="ECO:0000256" key="3">
    <source>
        <dbReference type="ARBA" id="ARBA00022723"/>
    </source>
</evidence>
<reference evidence="9" key="2">
    <citation type="journal article" date="2023" name="Microbiol Resour">
        <title>Decontamination and Annotation of the Draft Genome Sequence of the Oomycete Lagenidium giganteum ARSEF 373.</title>
        <authorList>
            <person name="Morgan W.R."/>
            <person name="Tartar A."/>
        </authorList>
    </citation>
    <scope>NUCLEOTIDE SEQUENCE</scope>
    <source>
        <strain evidence="9">ARSEF 373</strain>
    </source>
</reference>
<comment type="similarity">
    <text evidence="2">Belongs to the peptidase M20A family.</text>
</comment>
<feature type="region of interest" description="Disordered" evidence="6">
    <location>
        <begin position="550"/>
        <end position="573"/>
    </location>
</feature>
<dbReference type="Proteomes" id="UP001146120">
    <property type="component" value="Unassembled WGS sequence"/>
</dbReference>
<dbReference type="PANTHER" id="PTHR43808">
    <property type="entry name" value="ACETYLORNITHINE DEACETYLASE"/>
    <property type="match status" value="1"/>
</dbReference>
<comment type="caution">
    <text evidence="9">The sequence shown here is derived from an EMBL/GenBank/DDBJ whole genome shotgun (WGS) entry which is preliminary data.</text>
</comment>
<dbReference type="AlphaFoldDB" id="A0AAV2ZG84"/>
<dbReference type="InterPro" id="IPR006680">
    <property type="entry name" value="Amidohydro-rel"/>
</dbReference>
<dbReference type="Pfam" id="PF01546">
    <property type="entry name" value="Peptidase_M20"/>
    <property type="match status" value="1"/>
</dbReference>
<feature type="domain" description="Amidohydrolase-related" evidence="7">
    <location>
        <begin position="91"/>
        <end position="472"/>
    </location>
</feature>
<evidence type="ECO:0000259" key="8">
    <source>
        <dbReference type="Pfam" id="PF07687"/>
    </source>
</evidence>
<dbReference type="SUPFAM" id="SSF53187">
    <property type="entry name" value="Zn-dependent exopeptidases"/>
    <property type="match status" value="1"/>
</dbReference>
<evidence type="ECO:0000256" key="4">
    <source>
        <dbReference type="ARBA" id="ARBA00022801"/>
    </source>
</evidence>
<name>A0AAV2ZG84_9STRA</name>
<keyword evidence="4" id="KW-0378">Hydrolase</keyword>
<dbReference type="SUPFAM" id="SSF51556">
    <property type="entry name" value="Metallo-dependent hydrolases"/>
    <property type="match status" value="1"/>
</dbReference>
<evidence type="ECO:0000256" key="5">
    <source>
        <dbReference type="ARBA" id="ARBA00022833"/>
    </source>
</evidence>
<dbReference type="InterPro" id="IPR011059">
    <property type="entry name" value="Metal-dep_hydrolase_composite"/>
</dbReference>
<dbReference type="PROSITE" id="PS00758">
    <property type="entry name" value="ARGE_DAPE_CPG2_1"/>
    <property type="match status" value="1"/>
</dbReference>
<evidence type="ECO:0000313" key="9">
    <source>
        <dbReference type="EMBL" id="DBA04079.1"/>
    </source>
</evidence>
<dbReference type="EMBL" id="DAKRPA010000012">
    <property type="protein sequence ID" value="DBA04079.1"/>
    <property type="molecule type" value="Genomic_DNA"/>
</dbReference>
<dbReference type="GO" id="GO:0016810">
    <property type="term" value="F:hydrolase activity, acting on carbon-nitrogen (but not peptide) bonds"/>
    <property type="evidence" value="ECO:0007669"/>
    <property type="project" value="InterPro"/>
</dbReference>
<keyword evidence="5" id="KW-0862">Zinc</keyword>
<sequence length="849" mass="93263">MLGSCVTRVNQACRRQSIKFKQIRTWSSTKMDALEALNGPYVLEAELTWTGKAFERDVRVQVGTDGEIAAVQPKTAQDPKGPVVALPGKALLPGMVNAHSHAFQRGLRGLGETYPKNSGQSSFWTWREEMYKLVENMTGDHIYALTKQCFSEMRDAGITSVGEFHYFHHGDPTKNEKLFAYDEKVLQAARDVGIRLVLLNAYYEHGGFNSAPMSNAQQRFKTTSQEQYWGQMDALAGKLTDTQSLGVVAHSLRAVSLDDLVKLHQESVRRGLVFHIHLEEQTKEVEDCKGANAGKTPMELLLSNLQIDNKFTAVHCTWTEPNLLRQYVDKKGNVCICPLTEGNLGDGFPAIASCLDRICLGSDCNARIDMCEEMRWLEYGHRLSQSRRGVCTDSTDETDLARLLLRYATQNGAESLNLPVGQIKSGLKADFALIDLNEEQMKFSTANSALAAFVFGANGSSVVKASCVNGKWRKTADKQADDADESEEIPAEHLQQQQVAAKLADVNSDDVVNLTYGIMNIPSTSGGEVKVGKALQQWLENRGWKVEMQKVPPQKDAAVQKERSNVYASRSGTKSPPLLFNSHMDTVPPFLPARTDGVKIYGRGSCDAKSLIAAQMIAAQRLVEDGHGEDVGLLYVVSEETDHSGMKKANELGLTPAHLIVGEPTKNKMIKLQKGILKLRLTKKGVAAHSGYPHLGDSAIDPLIDVLYDLKNENWPSSADLGATTLNIGVIGGGQAANALAEHASAMLMFRLTEDPDAILERVKAIVNGRVDVELYTANSPVHLSVVEGYETDVASFNTDIPYFKFDGKAYLVGAGSITDAHCSREFIEIADLRNLVDFYYNLGKKLLS</sequence>
<dbReference type="Gene3D" id="2.30.40.10">
    <property type="entry name" value="Urease, subunit C, domain 1"/>
    <property type="match status" value="1"/>
</dbReference>
<dbReference type="SUPFAM" id="SSF55031">
    <property type="entry name" value="Bacterial exopeptidase dimerisation domain"/>
    <property type="match status" value="1"/>
</dbReference>
<proteinExistence type="inferred from homology"/>
<comment type="cofactor">
    <cofactor evidence="1">
        <name>Zn(2+)</name>
        <dbReference type="ChEBI" id="CHEBI:29105"/>
    </cofactor>
</comment>
<evidence type="ECO:0000256" key="2">
    <source>
        <dbReference type="ARBA" id="ARBA00006247"/>
    </source>
</evidence>
<accession>A0AAV2ZG84</accession>
<keyword evidence="10" id="KW-1185">Reference proteome</keyword>
<dbReference type="PANTHER" id="PTHR43808:SF8">
    <property type="entry name" value="PEPTIDASE M20 DIMERISATION DOMAIN-CONTAINING PROTEIN"/>
    <property type="match status" value="1"/>
</dbReference>
<dbReference type="InterPro" id="IPR011650">
    <property type="entry name" value="Peptidase_M20_dimer"/>
</dbReference>
<dbReference type="Pfam" id="PF01979">
    <property type="entry name" value="Amidohydro_1"/>
    <property type="match status" value="1"/>
</dbReference>
<evidence type="ECO:0000313" key="10">
    <source>
        <dbReference type="Proteomes" id="UP001146120"/>
    </source>
</evidence>
<dbReference type="Pfam" id="PF07687">
    <property type="entry name" value="M20_dimer"/>
    <property type="match status" value="1"/>
</dbReference>
<dbReference type="InterPro" id="IPR036264">
    <property type="entry name" value="Bact_exopeptidase_dim_dom"/>
</dbReference>
<dbReference type="InterPro" id="IPR002933">
    <property type="entry name" value="Peptidase_M20"/>
</dbReference>
<evidence type="ECO:0000256" key="6">
    <source>
        <dbReference type="SAM" id="MobiDB-lite"/>
    </source>
</evidence>
<protein>
    <recommendedName>
        <fullName evidence="11">Formiminoglutamate deiminase</fullName>
    </recommendedName>
</protein>
<evidence type="ECO:0000256" key="1">
    <source>
        <dbReference type="ARBA" id="ARBA00001947"/>
    </source>
</evidence>
<dbReference type="InterPro" id="IPR032466">
    <property type="entry name" value="Metal_Hydrolase"/>
</dbReference>
<dbReference type="InterPro" id="IPR050072">
    <property type="entry name" value="Peptidase_M20A"/>
</dbReference>
<gene>
    <name evidence="9" type="ORF">N0F65_009426</name>
</gene>
<dbReference type="GO" id="GO:0046872">
    <property type="term" value="F:metal ion binding"/>
    <property type="evidence" value="ECO:0007669"/>
    <property type="project" value="UniProtKB-KW"/>
</dbReference>